<comment type="cofactor">
    <cofactor evidence="1">
        <name>Mg(2+)</name>
        <dbReference type="ChEBI" id="CHEBI:18420"/>
    </cofactor>
</comment>
<dbReference type="InterPro" id="IPR021127">
    <property type="entry name" value="CRISPR_associated_Cas2"/>
</dbReference>
<name>A0A7R8WV63_9CRUS</name>
<dbReference type="OrthoDB" id="10420706at2759"/>
<evidence type="ECO:0000256" key="1">
    <source>
        <dbReference type="ARBA" id="ARBA00001946"/>
    </source>
</evidence>
<sequence length="108" mass="12728">MLSGYRIVWLAVFFDLPVETKAMRKAATRFRNDLLDLGFERAQFSVYMRFFASDKQADTVCTNIEKAVPEYGSVKILRITDKQYERIITYHGRSRDKPAKTPEQYEMF</sequence>
<keyword evidence="7" id="KW-0051">Antiviral defense</keyword>
<dbReference type="GO" id="GO:0051607">
    <property type="term" value="P:defense response to virus"/>
    <property type="evidence" value="ECO:0007669"/>
    <property type="project" value="UniProtKB-KW"/>
</dbReference>
<dbReference type="InterPro" id="IPR019199">
    <property type="entry name" value="Virulence_VapD/CRISPR_Cas2"/>
</dbReference>
<evidence type="ECO:0000256" key="7">
    <source>
        <dbReference type="ARBA" id="ARBA00023118"/>
    </source>
</evidence>
<dbReference type="EMBL" id="OB709107">
    <property type="protein sequence ID" value="CAD7238807.1"/>
    <property type="molecule type" value="Genomic_DNA"/>
</dbReference>
<proteinExistence type="inferred from homology"/>
<evidence type="ECO:0000256" key="5">
    <source>
        <dbReference type="ARBA" id="ARBA00022801"/>
    </source>
</evidence>
<evidence type="ECO:0000256" key="4">
    <source>
        <dbReference type="ARBA" id="ARBA00022759"/>
    </source>
</evidence>
<keyword evidence="4" id="KW-0255">Endonuclease</keyword>
<keyword evidence="2" id="KW-0540">Nuclease</keyword>
<keyword evidence="6" id="KW-0460">Magnesium</keyword>
<organism evidence="8">
    <name type="scientific">Cyprideis torosa</name>
    <dbReference type="NCBI Taxonomy" id="163714"/>
    <lineage>
        <taxon>Eukaryota</taxon>
        <taxon>Metazoa</taxon>
        <taxon>Ecdysozoa</taxon>
        <taxon>Arthropoda</taxon>
        <taxon>Crustacea</taxon>
        <taxon>Oligostraca</taxon>
        <taxon>Ostracoda</taxon>
        <taxon>Podocopa</taxon>
        <taxon>Podocopida</taxon>
        <taxon>Cytherocopina</taxon>
        <taxon>Cytheroidea</taxon>
        <taxon>Cytherideidae</taxon>
        <taxon>Cyprideis</taxon>
    </lineage>
</organism>
<dbReference type="Pfam" id="PF09827">
    <property type="entry name" value="CRISPR_Cas2"/>
    <property type="match status" value="1"/>
</dbReference>
<dbReference type="AlphaFoldDB" id="A0A7R8WV63"/>
<dbReference type="NCBIfam" id="TIGR01573">
    <property type="entry name" value="cas2"/>
    <property type="match status" value="1"/>
</dbReference>
<keyword evidence="3" id="KW-0479">Metal-binding</keyword>
<reference evidence="8" key="1">
    <citation type="submission" date="2020-11" db="EMBL/GenBank/DDBJ databases">
        <authorList>
            <person name="Tran Van P."/>
        </authorList>
    </citation>
    <scope>NUCLEOTIDE SEQUENCE</scope>
</reference>
<dbReference type="GO" id="GO:0004521">
    <property type="term" value="F:RNA endonuclease activity"/>
    <property type="evidence" value="ECO:0007669"/>
    <property type="project" value="InterPro"/>
</dbReference>
<evidence type="ECO:0000256" key="3">
    <source>
        <dbReference type="ARBA" id="ARBA00022723"/>
    </source>
</evidence>
<evidence type="ECO:0000256" key="6">
    <source>
        <dbReference type="ARBA" id="ARBA00022842"/>
    </source>
</evidence>
<keyword evidence="5" id="KW-0378">Hydrolase</keyword>
<dbReference type="GO" id="GO:0016787">
    <property type="term" value="F:hydrolase activity"/>
    <property type="evidence" value="ECO:0007669"/>
    <property type="project" value="UniProtKB-KW"/>
</dbReference>
<accession>A0A7R8WV63</accession>
<dbReference type="HAMAP" id="MF_01471">
    <property type="entry name" value="Cas2"/>
    <property type="match status" value="1"/>
</dbReference>
<dbReference type="GO" id="GO:0046872">
    <property type="term" value="F:metal ion binding"/>
    <property type="evidence" value="ECO:0007669"/>
    <property type="project" value="UniProtKB-KW"/>
</dbReference>
<protein>
    <submittedName>
        <fullName evidence="8">Uncharacterized protein</fullName>
    </submittedName>
</protein>
<dbReference type="SUPFAM" id="SSF143430">
    <property type="entry name" value="TTP0101/SSO1404-like"/>
    <property type="match status" value="1"/>
</dbReference>
<evidence type="ECO:0000256" key="2">
    <source>
        <dbReference type="ARBA" id="ARBA00022722"/>
    </source>
</evidence>
<gene>
    <name evidence="8" type="ORF">CTOB1V02_LOCUS16622</name>
</gene>
<dbReference type="GO" id="GO:0043571">
    <property type="term" value="P:maintenance of CRISPR repeat elements"/>
    <property type="evidence" value="ECO:0007669"/>
    <property type="project" value="InterPro"/>
</dbReference>
<evidence type="ECO:0000313" key="8">
    <source>
        <dbReference type="EMBL" id="CAD7238807.1"/>
    </source>
</evidence>